<dbReference type="InterPro" id="IPR045078">
    <property type="entry name" value="TST/MPST-like"/>
</dbReference>
<gene>
    <name evidence="5" type="ORF">E3U44_03275</name>
</gene>
<feature type="domain" description="Rhodanese" evidence="4">
    <location>
        <begin position="17"/>
        <end position="136"/>
    </location>
</feature>
<dbReference type="OrthoDB" id="9781034at2"/>
<accession>A0A4P7BWF4</accession>
<dbReference type="AlphaFoldDB" id="A0A4P7BWF4"/>
<dbReference type="CDD" id="cd01448">
    <property type="entry name" value="TST_Repeat_1"/>
    <property type="match status" value="1"/>
</dbReference>
<protein>
    <recommendedName>
        <fullName evidence="3">Sulfurtransferase</fullName>
    </recommendedName>
</protein>
<dbReference type="SMART" id="SM00450">
    <property type="entry name" value="RHOD"/>
    <property type="match status" value="2"/>
</dbReference>
<dbReference type="InterPro" id="IPR036873">
    <property type="entry name" value="Rhodanese-like_dom_sf"/>
</dbReference>
<dbReference type="GO" id="GO:0004792">
    <property type="term" value="F:thiosulfate-cyanide sulfurtransferase activity"/>
    <property type="evidence" value="ECO:0007669"/>
    <property type="project" value="InterPro"/>
</dbReference>
<dbReference type="PANTHER" id="PTHR11364">
    <property type="entry name" value="THIOSULFATE SULFERTANSFERASE"/>
    <property type="match status" value="1"/>
</dbReference>
<dbReference type="PANTHER" id="PTHR11364:SF27">
    <property type="entry name" value="SULFURTRANSFERASE"/>
    <property type="match status" value="1"/>
</dbReference>
<dbReference type="PROSITE" id="PS00683">
    <property type="entry name" value="RHODANESE_2"/>
    <property type="match status" value="1"/>
</dbReference>
<feature type="domain" description="Rhodanese" evidence="4">
    <location>
        <begin position="168"/>
        <end position="278"/>
    </location>
</feature>
<dbReference type="SUPFAM" id="SSF52821">
    <property type="entry name" value="Rhodanese/Cell cycle control phosphatase"/>
    <property type="match status" value="2"/>
</dbReference>
<dbReference type="InterPro" id="IPR001763">
    <property type="entry name" value="Rhodanese-like_dom"/>
</dbReference>
<keyword evidence="2" id="KW-0677">Repeat</keyword>
<organism evidence="5 6">
    <name type="scientific">Nitrosococcus wardiae</name>
    <dbReference type="NCBI Taxonomy" id="1814290"/>
    <lineage>
        <taxon>Bacteria</taxon>
        <taxon>Pseudomonadati</taxon>
        <taxon>Pseudomonadota</taxon>
        <taxon>Gammaproteobacteria</taxon>
        <taxon>Chromatiales</taxon>
        <taxon>Chromatiaceae</taxon>
        <taxon>Nitrosococcus</taxon>
    </lineage>
</organism>
<dbReference type="PROSITE" id="PS00380">
    <property type="entry name" value="RHODANESE_1"/>
    <property type="match status" value="1"/>
</dbReference>
<dbReference type="PROSITE" id="PS50206">
    <property type="entry name" value="RHODANESE_3"/>
    <property type="match status" value="2"/>
</dbReference>
<dbReference type="EMBL" id="CP038033">
    <property type="protein sequence ID" value="QBQ53637.1"/>
    <property type="molecule type" value="Genomic_DNA"/>
</dbReference>
<dbReference type="Gene3D" id="3.40.250.10">
    <property type="entry name" value="Rhodanese-like domain"/>
    <property type="match status" value="2"/>
</dbReference>
<dbReference type="RefSeq" id="WP_134356649.1">
    <property type="nucleotide sequence ID" value="NZ_CP038033.1"/>
</dbReference>
<evidence type="ECO:0000259" key="4">
    <source>
        <dbReference type="PROSITE" id="PS50206"/>
    </source>
</evidence>
<dbReference type="CDD" id="cd01449">
    <property type="entry name" value="TST_Repeat_2"/>
    <property type="match status" value="1"/>
</dbReference>
<proteinExistence type="predicted"/>
<keyword evidence="6" id="KW-1185">Reference proteome</keyword>
<dbReference type="FunFam" id="3.40.250.10:FF:000035">
    <property type="entry name" value="Thiosulfate sulfurtransferase"/>
    <property type="match status" value="1"/>
</dbReference>
<evidence type="ECO:0000256" key="2">
    <source>
        <dbReference type="ARBA" id="ARBA00022737"/>
    </source>
</evidence>
<sequence>MLYRTIMSSTELAKALGDFNWVIFDCRFNLMDPSAGRHAYQQSHIPGAYYVHLEEDLSGPVTPYTGRHPLPDPEHLAEKLGRWGVDSTTQVVAYDDASGAFAGRLWWLLRWLGHEAVAVLDGGWQCWQREGYPRTTELPEPTPVRFEARVQPSMTVTTEDVEHASLLGYLLIDGRTPERFRGELEPIDRVAGHIPGAKNHPFQQNLDEQGNFLSPRKLALAFRRQMDEVPPEQIVCMCGSGVTACHNLLAMEIAGFQGARLYPGSWSEWITDGTRPIAMGDETQG</sequence>
<dbReference type="Proteomes" id="UP000294325">
    <property type="component" value="Chromosome"/>
</dbReference>
<reference evidence="5 6" key="1">
    <citation type="submission" date="2019-03" db="EMBL/GenBank/DDBJ databases">
        <title>The genome sequence of Nitrosococcus wardiae strain D1FHST reveals the archetypal metabolic capacity of ammonia-oxidizing Gammaproteobacteria.</title>
        <authorList>
            <person name="Wang L."/>
            <person name="Lim C.K."/>
            <person name="Hanson T.E."/>
            <person name="Dang H."/>
            <person name="Klotz M.G."/>
        </authorList>
    </citation>
    <scope>NUCLEOTIDE SEQUENCE [LARGE SCALE GENOMIC DNA]</scope>
    <source>
        <strain evidence="5 6">D1FHS</strain>
    </source>
</reference>
<evidence type="ECO:0000313" key="6">
    <source>
        <dbReference type="Proteomes" id="UP000294325"/>
    </source>
</evidence>
<evidence type="ECO:0000256" key="1">
    <source>
        <dbReference type="ARBA" id="ARBA00022679"/>
    </source>
</evidence>
<dbReference type="KEGG" id="nwr:E3U44_03275"/>
<keyword evidence="1 3" id="KW-0808">Transferase</keyword>
<dbReference type="InterPro" id="IPR001307">
    <property type="entry name" value="Thiosulphate_STrfase_CS"/>
</dbReference>
<evidence type="ECO:0000256" key="3">
    <source>
        <dbReference type="RuleBase" id="RU000507"/>
    </source>
</evidence>
<dbReference type="Pfam" id="PF00581">
    <property type="entry name" value="Rhodanese"/>
    <property type="match status" value="2"/>
</dbReference>
<evidence type="ECO:0000313" key="5">
    <source>
        <dbReference type="EMBL" id="QBQ53637.1"/>
    </source>
</evidence>
<name>A0A4P7BWF4_9GAMM</name>